<feature type="transmembrane region" description="Helical" evidence="6">
    <location>
        <begin position="109"/>
        <end position="126"/>
    </location>
</feature>
<feature type="transmembrane region" description="Helical" evidence="6">
    <location>
        <begin position="331"/>
        <end position="355"/>
    </location>
</feature>
<evidence type="ECO:0000259" key="7">
    <source>
        <dbReference type="Pfam" id="PF01490"/>
    </source>
</evidence>
<feature type="domain" description="Amino acid transporter transmembrane" evidence="7">
    <location>
        <begin position="1"/>
        <end position="360"/>
    </location>
</feature>
<evidence type="ECO:0000256" key="4">
    <source>
        <dbReference type="ARBA" id="ARBA00022989"/>
    </source>
</evidence>
<evidence type="ECO:0000256" key="6">
    <source>
        <dbReference type="SAM" id="Phobius"/>
    </source>
</evidence>
<dbReference type="OrthoDB" id="438545at2759"/>
<keyword evidence="3 6" id="KW-0812">Transmembrane</keyword>
<name>A0A9P6KZ38_9MICR</name>
<feature type="transmembrane region" description="Helical" evidence="6">
    <location>
        <begin position="265"/>
        <end position="286"/>
    </location>
</feature>
<proteinExistence type="inferred from homology"/>
<comment type="caution">
    <text evidence="8">The sequence shown here is derived from an EMBL/GenBank/DDBJ whole genome shotgun (WGS) entry which is preliminary data.</text>
</comment>
<dbReference type="AlphaFoldDB" id="A0A9P6KZ38"/>
<accession>A0A9P6KZ38</accession>
<dbReference type="Pfam" id="PF01490">
    <property type="entry name" value="Aa_trans"/>
    <property type="match status" value="1"/>
</dbReference>
<gene>
    <name evidence="8" type="primary">avt5_1</name>
    <name evidence="8" type="ORF">NGRA_1501</name>
</gene>
<comment type="similarity">
    <text evidence="2">Belongs to the amino acid/polyamine transporter 2 family.</text>
</comment>
<feature type="transmembrane region" description="Helical" evidence="6">
    <location>
        <begin position="138"/>
        <end position="158"/>
    </location>
</feature>
<feature type="transmembrane region" description="Helical" evidence="6">
    <location>
        <begin position="362"/>
        <end position="383"/>
    </location>
</feature>
<dbReference type="EMBL" id="SBJO01000099">
    <property type="protein sequence ID" value="KAF9763108.1"/>
    <property type="molecule type" value="Genomic_DNA"/>
</dbReference>
<evidence type="ECO:0000256" key="2">
    <source>
        <dbReference type="ARBA" id="ARBA00008066"/>
    </source>
</evidence>
<keyword evidence="5 6" id="KW-0472">Membrane</keyword>
<feature type="transmembrane region" description="Helical" evidence="6">
    <location>
        <begin position="207"/>
        <end position="229"/>
    </location>
</feature>
<feature type="transmembrane region" description="Helical" evidence="6">
    <location>
        <begin position="62"/>
        <end position="89"/>
    </location>
</feature>
<evidence type="ECO:0000313" key="9">
    <source>
        <dbReference type="Proteomes" id="UP000740883"/>
    </source>
</evidence>
<dbReference type="Proteomes" id="UP000740883">
    <property type="component" value="Unassembled WGS sequence"/>
</dbReference>
<evidence type="ECO:0000256" key="5">
    <source>
        <dbReference type="ARBA" id="ARBA00023136"/>
    </source>
</evidence>
<keyword evidence="4 6" id="KW-1133">Transmembrane helix</keyword>
<reference evidence="8 9" key="1">
    <citation type="journal article" date="2020" name="Genome Biol. Evol.">
        <title>Comparative genomics of strictly vertically transmitted, feminizing microsporidia endosymbionts of amphipod crustaceans.</title>
        <authorList>
            <person name="Cormier A."/>
            <person name="Chebbi M.A."/>
            <person name="Giraud I."/>
            <person name="Wattier R."/>
            <person name="Teixeira M."/>
            <person name="Gilbert C."/>
            <person name="Rigaud T."/>
            <person name="Cordaux R."/>
        </authorList>
    </citation>
    <scope>NUCLEOTIDE SEQUENCE [LARGE SCALE GENOMIC DNA]</scope>
    <source>
        <strain evidence="8 9">Ou3-Ou53</strain>
    </source>
</reference>
<keyword evidence="9" id="KW-1185">Reference proteome</keyword>
<protein>
    <submittedName>
        <fullName evidence="8">Vacuolar amino acid transporter 5</fullName>
    </submittedName>
</protein>
<feature type="transmembrane region" description="Helical" evidence="6">
    <location>
        <begin position="18"/>
        <end position="41"/>
    </location>
</feature>
<comment type="subcellular location">
    <subcellularLocation>
        <location evidence="1">Membrane</location>
        <topology evidence="1">Multi-pass membrane protein</topology>
    </subcellularLocation>
</comment>
<feature type="transmembrane region" description="Helical" evidence="6">
    <location>
        <begin position="306"/>
        <end position="325"/>
    </location>
</feature>
<evidence type="ECO:0000256" key="1">
    <source>
        <dbReference type="ARBA" id="ARBA00004141"/>
    </source>
</evidence>
<dbReference type="GO" id="GO:0015179">
    <property type="term" value="F:L-amino acid transmembrane transporter activity"/>
    <property type="evidence" value="ECO:0007669"/>
    <property type="project" value="TreeGrafter"/>
</dbReference>
<sequence length="391" mass="43535">MLGAGINFMPSAFESIGYLYAGLIMTLITLLTIFTLYAISYSVQKQTDTKDITYSSIGYNTYYMLGVFVDLSIVLALYLICLAFFNYVVEMAVLFFTGLNTECENFNRYKILFMTGIMILFYFVSLKKDLGSLKYTSYAGVASVFYLIFLVIFLNFFIGDNLSKGTFNARNNEYHKGVSMLLLAMSCQINMVKVYTEMKVKSTMNILIVALVASVVGGAIYSTVGFFGYRLFGESAKDKDIINIFSDKSSFFNVYLYEHHPNLKYLPSIAVIGAMIVLMGSFPLQINPAASTIVKLIASKENANKVRISTITIICLSIYIINFVPKLNLGTILGVVGAVFSNFLSFIAPCLYYIAAHRSFGVPSLISILLIISSVLFGVYMLYNIAISFTQ</sequence>
<evidence type="ECO:0000256" key="3">
    <source>
        <dbReference type="ARBA" id="ARBA00022692"/>
    </source>
</evidence>
<organism evidence="8 9">
    <name type="scientific">Nosema granulosis</name>
    <dbReference type="NCBI Taxonomy" id="83296"/>
    <lineage>
        <taxon>Eukaryota</taxon>
        <taxon>Fungi</taxon>
        <taxon>Fungi incertae sedis</taxon>
        <taxon>Microsporidia</taxon>
        <taxon>Nosematidae</taxon>
        <taxon>Nosema</taxon>
    </lineage>
</organism>
<dbReference type="GO" id="GO:0016020">
    <property type="term" value="C:membrane"/>
    <property type="evidence" value="ECO:0007669"/>
    <property type="project" value="UniProtKB-SubCell"/>
</dbReference>
<dbReference type="PANTHER" id="PTHR22950">
    <property type="entry name" value="AMINO ACID TRANSPORTER"/>
    <property type="match status" value="1"/>
</dbReference>
<dbReference type="InterPro" id="IPR013057">
    <property type="entry name" value="AA_transpt_TM"/>
</dbReference>
<evidence type="ECO:0000313" key="8">
    <source>
        <dbReference type="EMBL" id="KAF9763108.1"/>
    </source>
</evidence>